<protein>
    <recommendedName>
        <fullName evidence="3">Ubiquitin-like domain-containing protein</fullName>
    </recommendedName>
</protein>
<organism evidence="1 2">
    <name type="scientific">Tritrichomonas foetus</name>
    <dbReference type="NCBI Taxonomy" id="1144522"/>
    <lineage>
        <taxon>Eukaryota</taxon>
        <taxon>Metamonada</taxon>
        <taxon>Parabasalia</taxon>
        <taxon>Tritrichomonadida</taxon>
        <taxon>Tritrichomonadidae</taxon>
        <taxon>Tritrichomonas</taxon>
    </lineage>
</organism>
<name>A0A1J4JQK3_9EUKA</name>
<evidence type="ECO:0000313" key="2">
    <source>
        <dbReference type="Proteomes" id="UP000179807"/>
    </source>
</evidence>
<comment type="caution">
    <text evidence="1">The sequence shown here is derived from an EMBL/GenBank/DDBJ whole genome shotgun (WGS) entry which is preliminary data.</text>
</comment>
<reference evidence="1" key="1">
    <citation type="submission" date="2016-10" db="EMBL/GenBank/DDBJ databases">
        <authorList>
            <person name="Benchimol M."/>
            <person name="Almeida L.G."/>
            <person name="Vasconcelos A.T."/>
            <person name="Perreira-Neves A."/>
            <person name="Rosa I.A."/>
            <person name="Tasca T."/>
            <person name="Bogo M.R."/>
            <person name="de Souza W."/>
        </authorList>
    </citation>
    <scope>NUCLEOTIDE SEQUENCE [LARGE SCALE GENOMIC DNA]</scope>
    <source>
        <strain evidence="1">K</strain>
    </source>
</reference>
<dbReference type="Proteomes" id="UP000179807">
    <property type="component" value="Unassembled WGS sequence"/>
</dbReference>
<dbReference type="RefSeq" id="XP_068352932.1">
    <property type="nucleotide sequence ID" value="XM_068509204.1"/>
</dbReference>
<accession>A0A1J4JQK3</accession>
<evidence type="ECO:0000313" key="1">
    <source>
        <dbReference type="EMBL" id="OHS99795.1"/>
    </source>
</evidence>
<gene>
    <name evidence="1" type="ORF">TRFO_33656</name>
</gene>
<dbReference type="GeneID" id="94843908"/>
<dbReference type="AlphaFoldDB" id="A0A1J4JQK3"/>
<keyword evidence="2" id="KW-1185">Reference proteome</keyword>
<proteinExistence type="predicted"/>
<sequence length="168" mass="20137">MSNHIKKVVIIVPNTIIKDVYISSIKPIKYLYGMFPRDYWNQFAFIVNGSVLNDENTFNYYNIEDMTNIICVRQNDEKAVTKWIRMTKDVDEFNKRVHHFKCPALKREASKLRDIRLMKEEIIKRNHRNIHFFREIQNFIGLDHHKTSLNLDYPELEAPAEDLLPVLW</sequence>
<evidence type="ECO:0008006" key="3">
    <source>
        <dbReference type="Google" id="ProtNLM"/>
    </source>
</evidence>
<dbReference type="EMBL" id="MLAK01000986">
    <property type="protein sequence ID" value="OHS99795.1"/>
    <property type="molecule type" value="Genomic_DNA"/>
</dbReference>
<dbReference type="VEuPathDB" id="TrichDB:TRFO_33656"/>